<name>A0A3B0RCJ7_9ZZZZ</name>
<proteinExistence type="predicted"/>
<dbReference type="EMBL" id="UOEF01000116">
    <property type="protein sequence ID" value="VAV91024.1"/>
    <property type="molecule type" value="Genomic_DNA"/>
</dbReference>
<keyword evidence="7 8" id="KW-0472">Membrane</keyword>
<dbReference type="AlphaFoldDB" id="A0A3B0RCJ7"/>
<comment type="subcellular location">
    <subcellularLocation>
        <location evidence="1">Cell inner membrane</location>
        <topology evidence="1">Multi-pass membrane protein</topology>
    </subcellularLocation>
</comment>
<evidence type="ECO:0000259" key="9">
    <source>
        <dbReference type="PROSITE" id="PS50928"/>
    </source>
</evidence>
<gene>
    <name evidence="10" type="ORF">MNBD_ALPHA04-436</name>
</gene>
<keyword evidence="2" id="KW-0813">Transport</keyword>
<dbReference type="CDD" id="cd06261">
    <property type="entry name" value="TM_PBP2"/>
    <property type="match status" value="1"/>
</dbReference>
<dbReference type="InterPro" id="IPR050366">
    <property type="entry name" value="BP-dependent_transpt_permease"/>
</dbReference>
<evidence type="ECO:0000256" key="2">
    <source>
        <dbReference type="ARBA" id="ARBA00022448"/>
    </source>
</evidence>
<accession>A0A3B0RCJ7</accession>
<dbReference type="SUPFAM" id="SSF161098">
    <property type="entry name" value="MetI-like"/>
    <property type="match status" value="1"/>
</dbReference>
<evidence type="ECO:0000256" key="3">
    <source>
        <dbReference type="ARBA" id="ARBA00022475"/>
    </source>
</evidence>
<dbReference type="PANTHER" id="PTHR43386">
    <property type="entry name" value="OLIGOPEPTIDE TRANSPORT SYSTEM PERMEASE PROTEIN APPC"/>
    <property type="match status" value="1"/>
</dbReference>
<dbReference type="InterPro" id="IPR035906">
    <property type="entry name" value="MetI-like_sf"/>
</dbReference>
<protein>
    <submittedName>
        <fullName evidence="10">Oligopeptide transport system permease protein OppC (TC 3.A.1.5.1)</fullName>
    </submittedName>
</protein>
<evidence type="ECO:0000256" key="8">
    <source>
        <dbReference type="SAM" id="Phobius"/>
    </source>
</evidence>
<feature type="domain" description="ABC transmembrane type-1" evidence="9">
    <location>
        <begin position="69"/>
        <end position="259"/>
    </location>
</feature>
<dbReference type="PANTHER" id="PTHR43386:SF2">
    <property type="entry name" value="OLIGOPEPTIDE TRANSPORT SYSTEM PERMEASE PROTEIN OPPC"/>
    <property type="match status" value="1"/>
</dbReference>
<feature type="transmembrane region" description="Helical" evidence="8">
    <location>
        <begin position="190"/>
        <end position="215"/>
    </location>
</feature>
<feature type="transmembrane region" description="Helical" evidence="8">
    <location>
        <begin position="235"/>
        <end position="256"/>
    </location>
</feature>
<dbReference type="Pfam" id="PF00528">
    <property type="entry name" value="BPD_transp_1"/>
    <property type="match status" value="1"/>
</dbReference>
<organism evidence="10">
    <name type="scientific">hydrothermal vent metagenome</name>
    <dbReference type="NCBI Taxonomy" id="652676"/>
    <lineage>
        <taxon>unclassified sequences</taxon>
        <taxon>metagenomes</taxon>
        <taxon>ecological metagenomes</taxon>
    </lineage>
</organism>
<keyword evidence="3" id="KW-1003">Cell membrane</keyword>
<sequence>MSGLFNRRHWPLWVVIALVALALLLPVFLPWSYDQIDWDAVRAPAFSGSHFFGTDEIGRDRLARLAAGTRVTLMVAMAAAAVSLIVGIAWGATAGWIGGRVDEAMMRFVDALYALPFMFIVILLMVIFGRSILLVFIGIGLVEWLTMARVVRGQVMALKQRPFILAAEAAGTKPSVILLKHILPNIAGVALAYLMLTVPQVVMVESFLSFLGLGVQEPLTSLGILVKEGADDMDMTPLGLLLPGGLLVLILVCLTIEGERLRDIYS</sequence>
<keyword evidence="6 8" id="KW-1133">Transmembrane helix</keyword>
<keyword evidence="4" id="KW-0997">Cell inner membrane</keyword>
<keyword evidence="5 8" id="KW-0812">Transmembrane</keyword>
<dbReference type="PROSITE" id="PS50928">
    <property type="entry name" value="ABC_TM1"/>
    <property type="match status" value="1"/>
</dbReference>
<dbReference type="GO" id="GO:0005886">
    <property type="term" value="C:plasma membrane"/>
    <property type="evidence" value="ECO:0007669"/>
    <property type="project" value="UniProtKB-SubCell"/>
</dbReference>
<dbReference type="GO" id="GO:0055085">
    <property type="term" value="P:transmembrane transport"/>
    <property type="evidence" value="ECO:0007669"/>
    <property type="project" value="InterPro"/>
</dbReference>
<evidence type="ECO:0000256" key="7">
    <source>
        <dbReference type="ARBA" id="ARBA00023136"/>
    </source>
</evidence>
<dbReference type="InterPro" id="IPR000515">
    <property type="entry name" value="MetI-like"/>
</dbReference>
<feature type="transmembrane region" description="Helical" evidence="8">
    <location>
        <begin position="12"/>
        <end position="33"/>
    </location>
</feature>
<evidence type="ECO:0000256" key="5">
    <source>
        <dbReference type="ARBA" id="ARBA00022692"/>
    </source>
</evidence>
<feature type="transmembrane region" description="Helical" evidence="8">
    <location>
        <begin position="71"/>
        <end position="96"/>
    </location>
</feature>
<reference evidence="10" key="1">
    <citation type="submission" date="2018-06" db="EMBL/GenBank/DDBJ databases">
        <authorList>
            <person name="Zhirakovskaya E."/>
        </authorList>
    </citation>
    <scope>NUCLEOTIDE SEQUENCE</scope>
</reference>
<evidence type="ECO:0000256" key="6">
    <source>
        <dbReference type="ARBA" id="ARBA00022989"/>
    </source>
</evidence>
<evidence type="ECO:0000256" key="1">
    <source>
        <dbReference type="ARBA" id="ARBA00004429"/>
    </source>
</evidence>
<evidence type="ECO:0000256" key="4">
    <source>
        <dbReference type="ARBA" id="ARBA00022519"/>
    </source>
</evidence>
<evidence type="ECO:0000313" key="10">
    <source>
        <dbReference type="EMBL" id="VAV91024.1"/>
    </source>
</evidence>
<dbReference type="Gene3D" id="1.10.3720.10">
    <property type="entry name" value="MetI-like"/>
    <property type="match status" value="1"/>
</dbReference>